<dbReference type="OrthoDB" id="5288747at2"/>
<dbReference type="PANTHER" id="PTHR13696">
    <property type="entry name" value="P-LOOP CONTAINING NUCLEOSIDE TRIPHOSPHATE HYDROLASE"/>
    <property type="match status" value="1"/>
</dbReference>
<name>A0A662Z7W4_9GAMM</name>
<dbReference type="RefSeq" id="WP_074839777.1">
    <property type="nucleotide sequence ID" value="NZ_CP047056.1"/>
</dbReference>
<dbReference type="Proteomes" id="UP000243374">
    <property type="component" value="Unassembled WGS sequence"/>
</dbReference>
<dbReference type="InterPro" id="IPR027417">
    <property type="entry name" value="P-loop_NTPase"/>
</dbReference>
<proteinExistence type="predicted"/>
<dbReference type="InterPro" id="IPR017746">
    <property type="entry name" value="Cellulose_synthase_operon_BcsQ"/>
</dbReference>
<dbReference type="AlphaFoldDB" id="A0A662Z7W4"/>
<dbReference type="Gene3D" id="3.40.50.300">
    <property type="entry name" value="P-loop containing nucleotide triphosphate hydrolases"/>
    <property type="match status" value="1"/>
</dbReference>
<sequence length="265" mass="29009">MPVISVCSPKGGVGKTTVVANLAYAFSRAGTKVIVVDFDPQNALRLYFGLPLNDERGYVSTPNTDWTNACINIDKNLYMLPFGKSNKEQRALLDEAMAEPDFFKNVQGGLFNNPDILIIADFAPGYTQALESIASVSDMQIVPLLADAASISLFSQLMSGGLMDGLVGGGLGFYIILNQIDNRIKLNREVQNFCEQNFKDQLLGMIHRDTSVIEAAGQQMAVFDYNKNSAAAFDIEIIAKKVAQRLGFVVNKGTMIINPLRKEKN</sequence>
<accession>A0A662Z7W4</accession>
<dbReference type="InterPro" id="IPR050678">
    <property type="entry name" value="DNA_Partitioning_ATPase"/>
</dbReference>
<dbReference type="PANTHER" id="PTHR13696:SF99">
    <property type="entry name" value="COBYRINIC ACID AC-DIAMIDE SYNTHASE"/>
    <property type="match status" value="1"/>
</dbReference>
<dbReference type="SUPFAM" id="SSF52540">
    <property type="entry name" value="P-loop containing nucleoside triphosphate hydrolases"/>
    <property type="match status" value="1"/>
</dbReference>
<dbReference type="EMBL" id="FOSF01000010">
    <property type="protein sequence ID" value="SFJ96138.1"/>
    <property type="molecule type" value="Genomic_DNA"/>
</dbReference>
<dbReference type="Pfam" id="PF06564">
    <property type="entry name" value="CBP_BcsQ"/>
    <property type="match status" value="1"/>
</dbReference>
<keyword evidence="2" id="KW-1185">Reference proteome</keyword>
<organism evidence="1 2">
    <name type="scientific">Succinivibrio dextrinosolvens</name>
    <dbReference type="NCBI Taxonomy" id="83771"/>
    <lineage>
        <taxon>Bacteria</taxon>
        <taxon>Pseudomonadati</taxon>
        <taxon>Pseudomonadota</taxon>
        <taxon>Gammaproteobacteria</taxon>
        <taxon>Aeromonadales</taxon>
        <taxon>Succinivibrionaceae</taxon>
        <taxon>Succinivibrio</taxon>
    </lineage>
</organism>
<reference evidence="1 2" key="1">
    <citation type="submission" date="2016-10" db="EMBL/GenBank/DDBJ databases">
        <authorList>
            <person name="Varghese N."/>
            <person name="Submissions S."/>
        </authorList>
    </citation>
    <scope>NUCLEOTIDE SEQUENCE [LARGE SCALE GENOMIC DNA]</scope>
    <source>
        <strain evidence="1 2">22B</strain>
    </source>
</reference>
<evidence type="ECO:0000313" key="1">
    <source>
        <dbReference type="EMBL" id="SFJ96138.1"/>
    </source>
</evidence>
<protein>
    <submittedName>
        <fullName evidence="1">Cellulose synthase operon protein YhjQ</fullName>
    </submittedName>
</protein>
<gene>
    <name evidence="1" type="ORF">SAMN04487865_101015</name>
</gene>
<evidence type="ECO:0000313" key="2">
    <source>
        <dbReference type="Proteomes" id="UP000243374"/>
    </source>
</evidence>